<gene>
    <name evidence="2" type="ORF">DP939_02480</name>
</gene>
<organism evidence="2 3">
    <name type="scientific">Spongiactinospora rosea</name>
    <dbReference type="NCBI Taxonomy" id="2248750"/>
    <lineage>
        <taxon>Bacteria</taxon>
        <taxon>Bacillati</taxon>
        <taxon>Actinomycetota</taxon>
        <taxon>Actinomycetes</taxon>
        <taxon>Streptosporangiales</taxon>
        <taxon>Streptosporangiaceae</taxon>
        <taxon>Spongiactinospora</taxon>
    </lineage>
</organism>
<dbReference type="Pfam" id="PF10544">
    <property type="entry name" value="T5orf172"/>
    <property type="match status" value="1"/>
</dbReference>
<evidence type="ECO:0000313" key="2">
    <source>
        <dbReference type="EMBL" id="RBQ21596.1"/>
    </source>
</evidence>
<evidence type="ECO:0000313" key="3">
    <source>
        <dbReference type="Proteomes" id="UP000253303"/>
    </source>
</evidence>
<dbReference type="OrthoDB" id="5106355at2"/>
<comment type="caution">
    <text evidence="2">The sequence shown here is derived from an EMBL/GenBank/DDBJ whole genome shotgun (WGS) entry which is preliminary data.</text>
</comment>
<name>A0A366M5W7_9ACTN</name>
<proteinExistence type="predicted"/>
<dbReference type="EMBL" id="QMEY01000001">
    <property type="protein sequence ID" value="RBQ21596.1"/>
    <property type="molecule type" value="Genomic_DNA"/>
</dbReference>
<protein>
    <recommendedName>
        <fullName evidence="1">Bacteriophage T5 Orf172 DNA-binding domain-containing protein</fullName>
    </recommendedName>
</protein>
<dbReference type="SMART" id="SM00974">
    <property type="entry name" value="T5orf172"/>
    <property type="match status" value="1"/>
</dbReference>
<dbReference type="RefSeq" id="WP_113978365.1">
    <property type="nucleotide sequence ID" value="NZ_QMEY01000001.1"/>
</dbReference>
<dbReference type="Proteomes" id="UP000253303">
    <property type="component" value="Unassembled WGS sequence"/>
</dbReference>
<keyword evidence="3" id="KW-1185">Reference proteome</keyword>
<sequence>MTLHFRDPSPFEQDETFDLAARDLEPPQARTPCVLDDADPERCGGWAEPTAPVPLCRDHLVFVRMWVNDRFNDLLNKPFAPRSRPMKQYVYFIRRGDLIKIGWTSDMATRMRFHKPDAILHFEQGDQKDESELHRKFAHLRVPAVDGCPVREWFRPGDDLIAYIEERRRLTA</sequence>
<reference evidence="2 3" key="1">
    <citation type="submission" date="2018-06" db="EMBL/GenBank/DDBJ databases">
        <title>Sphaerisporangium craniellae sp. nov., isolated from a marine sponge in the South China Sea.</title>
        <authorList>
            <person name="Li L."/>
        </authorList>
    </citation>
    <scope>NUCLEOTIDE SEQUENCE [LARGE SCALE GENOMIC DNA]</scope>
    <source>
        <strain evidence="2 3">LHW63015</strain>
    </source>
</reference>
<dbReference type="AlphaFoldDB" id="A0A366M5W7"/>
<feature type="domain" description="Bacteriophage T5 Orf172 DNA-binding" evidence="1">
    <location>
        <begin position="93"/>
        <end position="167"/>
    </location>
</feature>
<accession>A0A366M5W7</accession>
<dbReference type="InterPro" id="IPR018306">
    <property type="entry name" value="Phage_T5_Orf172_DNA-bd"/>
</dbReference>
<evidence type="ECO:0000259" key="1">
    <source>
        <dbReference type="SMART" id="SM00974"/>
    </source>
</evidence>